<organism evidence="1 2">
    <name type="scientific">Rurimicrobium arvi</name>
    <dbReference type="NCBI Taxonomy" id="2049916"/>
    <lineage>
        <taxon>Bacteria</taxon>
        <taxon>Pseudomonadati</taxon>
        <taxon>Bacteroidota</taxon>
        <taxon>Chitinophagia</taxon>
        <taxon>Chitinophagales</taxon>
        <taxon>Chitinophagaceae</taxon>
        <taxon>Rurimicrobium</taxon>
    </lineage>
</organism>
<keyword evidence="2" id="KW-1185">Reference proteome</keyword>
<evidence type="ECO:0000313" key="2">
    <source>
        <dbReference type="Proteomes" id="UP001501410"/>
    </source>
</evidence>
<dbReference type="EMBL" id="BAABEZ010000022">
    <property type="protein sequence ID" value="GAA4456815.1"/>
    <property type="molecule type" value="Genomic_DNA"/>
</dbReference>
<sequence length="436" mass="50590">MPRLKQIGKLFPTLKRVVASYDPATFYIYLEDIAEADLLKIRANPFTSANIEHIKTLFHEIRHYVDHVATLWGQRLILEYLKSANIRLQGDIANFKTIIKYKNQENQLFYADYYTEEYNYTPVDRMDRRWQWTTTSGIKFDAQGISDETQPIPFVHFKSFDNVPLMRMPISIASLLETNSTSEEVKWHMAYISQLSETEQPFQVKYYGNETLLKLLYNQDLALYNVAVHLAANILHISDFIEAFHISSAIATLTLNLPNNLVKNIPVKDEKFKAWGKRCQSMLDNNEHGFIYFLLLENYAPIYRQSKKFDIAELLRSSNLPDENTITEQVLSEIDIIIAEAYQQPNLKEVFIPHLENGRGFFKDLGICFKNTFVEKVILGKTPTTICNDTDVEMKSYRDAELFTLRPIKGLSISEWYNISAAINTKLTQLYEVRGV</sequence>
<comment type="caution">
    <text evidence="1">The sequence shown here is derived from an EMBL/GenBank/DDBJ whole genome shotgun (WGS) entry which is preliminary data.</text>
</comment>
<name>A0ABP8MZD0_9BACT</name>
<proteinExistence type="predicted"/>
<reference evidence="2" key="1">
    <citation type="journal article" date="2019" name="Int. J. Syst. Evol. Microbiol.">
        <title>The Global Catalogue of Microorganisms (GCM) 10K type strain sequencing project: providing services to taxonomists for standard genome sequencing and annotation.</title>
        <authorList>
            <consortium name="The Broad Institute Genomics Platform"/>
            <consortium name="The Broad Institute Genome Sequencing Center for Infectious Disease"/>
            <person name="Wu L."/>
            <person name="Ma J."/>
        </authorList>
    </citation>
    <scope>NUCLEOTIDE SEQUENCE [LARGE SCALE GENOMIC DNA]</scope>
    <source>
        <strain evidence="2">JCM 31921</strain>
    </source>
</reference>
<protein>
    <submittedName>
        <fullName evidence="1">Uncharacterized protein</fullName>
    </submittedName>
</protein>
<evidence type="ECO:0000313" key="1">
    <source>
        <dbReference type="EMBL" id="GAA4456815.1"/>
    </source>
</evidence>
<gene>
    <name evidence="1" type="ORF">GCM10023092_22640</name>
</gene>
<accession>A0ABP8MZD0</accession>
<dbReference type="Proteomes" id="UP001501410">
    <property type="component" value="Unassembled WGS sequence"/>
</dbReference>